<reference evidence="1 2" key="1">
    <citation type="submission" date="2016-10" db="EMBL/GenBank/DDBJ databases">
        <authorList>
            <person name="Varghese N."/>
            <person name="Submissions S."/>
        </authorList>
    </citation>
    <scope>NUCLEOTIDE SEQUENCE [LARGE SCALE GENOMIC DNA]</scope>
    <source>
        <strain evidence="1 2">RHA_55</strain>
    </source>
</reference>
<dbReference type="RefSeq" id="WP_092443799.1">
    <property type="nucleotide sequence ID" value="NZ_LT629774.1"/>
</dbReference>
<evidence type="ECO:0000313" key="1">
    <source>
        <dbReference type="EMBL" id="SDR90511.1"/>
    </source>
</evidence>
<protein>
    <recommendedName>
        <fullName evidence="3">Endonuclease/Exonuclease/phosphatase family protein</fullName>
    </recommendedName>
</protein>
<keyword evidence="2" id="KW-1185">Reference proteome</keyword>
<proteinExistence type="predicted"/>
<dbReference type="STRING" id="1249933.SAMN04489797_0429"/>
<accession>A0A1H1MUE5</accession>
<dbReference type="AlphaFoldDB" id="A0A1H1MUE5"/>
<dbReference type="Proteomes" id="UP000198963">
    <property type="component" value="Chromosome I"/>
</dbReference>
<evidence type="ECO:0000313" key="2">
    <source>
        <dbReference type="Proteomes" id="UP000198963"/>
    </source>
</evidence>
<name>A0A1H1MUE5_9FLAO</name>
<gene>
    <name evidence="1" type="ORF">SAMN04489797_0429</name>
</gene>
<organism evidence="1 2">
    <name type="scientific">Winogradskyella sediminis</name>
    <dbReference type="NCBI Taxonomy" id="1382466"/>
    <lineage>
        <taxon>Bacteria</taxon>
        <taxon>Pseudomonadati</taxon>
        <taxon>Bacteroidota</taxon>
        <taxon>Flavobacteriia</taxon>
        <taxon>Flavobacteriales</taxon>
        <taxon>Flavobacteriaceae</taxon>
        <taxon>Winogradskyella</taxon>
    </lineage>
</organism>
<evidence type="ECO:0008006" key="3">
    <source>
        <dbReference type="Google" id="ProtNLM"/>
    </source>
</evidence>
<sequence length="72" mass="8271">MLVKISTWNVKHSQQLIEDDRSADLLERMGCVKDTIALINADILLLFEGLKEEAKIIDFCDKVLDNTWSLCF</sequence>
<dbReference type="EMBL" id="LT629774">
    <property type="protein sequence ID" value="SDR90511.1"/>
    <property type="molecule type" value="Genomic_DNA"/>
</dbReference>